<evidence type="ECO:0000256" key="1">
    <source>
        <dbReference type="SAM" id="MobiDB-lite"/>
    </source>
</evidence>
<dbReference type="Gene3D" id="1.10.3520.10">
    <property type="entry name" value="Glycolipid transfer protein"/>
    <property type="match status" value="1"/>
</dbReference>
<proteinExistence type="predicted"/>
<feature type="compositionally biased region" description="Basic residues" evidence="1">
    <location>
        <begin position="385"/>
        <end position="396"/>
    </location>
</feature>
<organism evidence="4 5">
    <name type="scientific">Macrolepiota fuliginosa MF-IS2</name>
    <dbReference type="NCBI Taxonomy" id="1400762"/>
    <lineage>
        <taxon>Eukaryota</taxon>
        <taxon>Fungi</taxon>
        <taxon>Dikarya</taxon>
        <taxon>Basidiomycota</taxon>
        <taxon>Agaricomycotina</taxon>
        <taxon>Agaricomycetes</taxon>
        <taxon>Agaricomycetidae</taxon>
        <taxon>Agaricales</taxon>
        <taxon>Agaricineae</taxon>
        <taxon>Agaricaceae</taxon>
        <taxon>Macrolepiota</taxon>
    </lineage>
</organism>
<feature type="domain" description="Aminoglycoside phosphotransferase" evidence="2">
    <location>
        <begin position="770"/>
        <end position="940"/>
    </location>
</feature>
<feature type="compositionally biased region" description="Low complexity" evidence="1">
    <location>
        <begin position="482"/>
        <end position="492"/>
    </location>
</feature>
<dbReference type="SUPFAM" id="SSF56112">
    <property type="entry name" value="Protein kinase-like (PK-like)"/>
    <property type="match status" value="1"/>
</dbReference>
<evidence type="ECO:0008006" key="6">
    <source>
        <dbReference type="Google" id="ProtNLM"/>
    </source>
</evidence>
<dbReference type="GO" id="GO:0120013">
    <property type="term" value="F:lipid transfer activity"/>
    <property type="evidence" value="ECO:0007669"/>
    <property type="project" value="InterPro"/>
</dbReference>
<comment type="caution">
    <text evidence="4">The sequence shown here is derived from an EMBL/GenBank/DDBJ whole genome shotgun (WGS) entry which is preliminary data.</text>
</comment>
<evidence type="ECO:0000259" key="3">
    <source>
        <dbReference type="Pfam" id="PF08718"/>
    </source>
</evidence>
<dbReference type="SUPFAM" id="SSF110004">
    <property type="entry name" value="Glycolipid transfer protein, GLTP"/>
    <property type="match status" value="1"/>
</dbReference>
<feature type="region of interest" description="Disordered" evidence="1">
    <location>
        <begin position="530"/>
        <end position="589"/>
    </location>
</feature>
<dbReference type="InterPro" id="IPR036497">
    <property type="entry name" value="GLTP_sf"/>
</dbReference>
<feature type="compositionally biased region" description="Acidic residues" evidence="1">
    <location>
        <begin position="493"/>
        <end position="502"/>
    </location>
</feature>
<feature type="compositionally biased region" description="Basic and acidic residues" evidence="1">
    <location>
        <begin position="371"/>
        <end position="384"/>
    </location>
</feature>
<feature type="region of interest" description="Disordered" evidence="1">
    <location>
        <begin position="470"/>
        <end position="512"/>
    </location>
</feature>
<dbReference type="InterPro" id="IPR014830">
    <property type="entry name" value="Glycolipid_transfer_prot_dom"/>
</dbReference>
<sequence>MASSNSSADIRKNITGLRTRLNKHNDPTLEAILDSPDKHAIASVVLLVRGYRYVCRALLLMQQQPELDLYTCFKRTYDEVLAKHHSAVIRGLVSVALRAAPSRPDFYARLSQGGDIEEFDRELAKWLAGLDRIVTHIDPLLHYYNASPALMAEFQIYVFLAISSPNLPTLPPMSLSPSPNPKDPPPPEYESGRVICHHCGDAVPIRDDSNDFTTDHWDAHRQNCPAQAQQQQQVVYTPESTAEALAHPPAKRRRAKRTEEERIQYLRSDPYVAQFEAYRVLCASCHKWIRLRPNSTYCSIPWDAHRKSCLAKKVNSKNVYALEERNNLFGKDPDVRKFDAERVLCNLCDKWIDVPSSDHLQAVQKWLQHRADCQKPKPKAESQQHHNHHNHHHQQPQRRPPSPRQYSPEPQQAHESRRRNAEQRAATLRADKFIGEVEPNRVFCLLCQKWVQLRQDSSYCAYPWIQHKTKCEKRHQRHDSNSLLSKRPLSDSSDSDDADSEDDRIRRKHHQHPKDVERYIAWLRSADRERDRDRPASISAPGPSRHRRRSWDEDADAEGELDADADVELEHTPNPPAPPTIIRRPHPVGLADLDSPAGRRAFISESLHYLFATTYESSDDMSVSALLTYLNAAMPQDKHEDFDTTEVVRAVTALQERGRVILQVQYIHAQPRSNFSFAGCFPDACCQPVTLSVPLQDYSRPSPSLRRRIWLCVPKAFRRRIYSFLLFFGTTSSNAPDLIKLPFGLYAKHGGQGVIQEALTLQFIEDYTTIPAPTVLDTFDDPTSGPLLVMSRAPGTPLSRTALDSLPADQITLIADTLRDWLNQLQYFHSPYGRSVCGYLGGALTSYRISAKHFVGPYRSQDRFHEEPCCALTEEHDVHVRALAAIIRQKRYDMCLAHGNVAPENVLVDKRGQPVGLVGWECAVWVPSYWELTAGAWAVRNRSVAEVWTRILVRCLPQYTDELKVERELWKTYTPF</sequence>
<feature type="compositionally biased region" description="Basic and acidic residues" evidence="1">
    <location>
        <begin position="412"/>
        <end position="422"/>
    </location>
</feature>
<dbReference type="InterPro" id="IPR051678">
    <property type="entry name" value="AGP_Transferase"/>
</dbReference>
<gene>
    <name evidence="4" type="ORF">P691DRAFT_785489</name>
</gene>
<dbReference type="PANTHER" id="PTHR21310:SF15">
    <property type="entry name" value="AMINOGLYCOSIDE PHOSPHOTRANSFERASE DOMAIN-CONTAINING PROTEIN"/>
    <property type="match status" value="1"/>
</dbReference>
<dbReference type="PANTHER" id="PTHR21310">
    <property type="entry name" value="AMINOGLYCOSIDE PHOSPHOTRANSFERASE-RELATED-RELATED"/>
    <property type="match status" value="1"/>
</dbReference>
<dbReference type="AlphaFoldDB" id="A0A9P5X8E8"/>
<feature type="compositionally biased region" description="Acidic residues" evidence="1">
    <location>
        <begin position="553"/>
        <end position="567"/>
    </location>
</feature>
<feature type="domain" description="Glycolipid transfer protein" evidence="3">
    <location>
        <begin position="7"/>
        <end position="111"/>
    </location>
</feature>
<keyword evidence="5" id="KW-1185">Reference proteome</keyword>
<protein>
    <recommendedName>
        <fullName evidence="6">Aminoglycoside phosphotransferase domain-containing protein</fullName>
    </recommendedName>
</protein>
<dbReference type="InterPro" id="IPR011009">
    <property type="entry name" value="Kinase-like_dom_sf"/>
</dbReference>
<accession>A0A9P5X8E8</accession>
<dbReference type="Proteomes" id="UP000807342">
    <property type="component" value="Unassembled WGS sequence"/>
</dbReference>
<dbReference type="EMBL" id="MU151314">
    <property type="protein sequence ID" value="KAF9445241.1"/>
    <property type="molecule type" value="Genomic_DNA"/>
</dbReference>
<reference evidence="4" key="1">
    <citation type="submission" date="2020-11" db="EMBL/GenBank/DDBJ databases">
        <authorList>
            <consortium name="DOE Joint Genome Institute"/>
            <person name="Ahrendt S."/>
            <person name="Riley R."/>
            <person name="Andreopoulos W."/>
            <person name="Labutti K."/>
            <person name="Pangilinan J."/>
            <person name="Ruiz-Duenas F.J."/>
            <person name="Barrasa J.M."/>
            <person name="Sanchez-Garcia M."/>
            <person name="Camarero S."/>
            <person name="Miyauchi S."/>
            <person name="Serrano A."/>
            <person name="Linde D."/>
            <person name="Babiker R."/>
            <person name="Drula E."/>
            <person name="Ayuso-Fernandez I."/>
            <person name="Pacheco R."/>
            <person name="Padilla G."/>
            <person name="Ferreira P."/>
            <person name="Barriuso J."/>
            <person name="Kellner H."/>
            <person name="Castanera R."/>
            <person name="Alfaro M."/>
            <person name="Ramirez L."/>
            <person name="Pisabarro A.G."/>
            <person name="Kuo A."/>
            <person name="Tritt A."/>
            <person name="Lipzen A."/>
            <person name="He G."/>
            <person name="Yan M."/>
            <person name="Ng V."/>
            <person name="Cullen D."/>
            <person name="Martin F."/>
            <person name="Rosso M.-N."/>
            <person name="Henrissat B."/>
            <person name="Hibbett D."/>
            <person name="Martinez A.T."/>
            <person name="Grigoriev I.V."/>
        </authorList>
    </citation>
    <scope>NUCLEOTIDE SEQUENCE</scope>
    <source>
        <strain evidence="4">MF-IS2</strain>
    </source>
</reference>
<feature type="region of interest" description="Disordered" evidence="1">
    <location>
        <begin position="371"/>
        <end position="424"/>
    </location>
</feature>
<dbReference type="OrthoDB" id="3270344at2759"/>
<evidence type="ECO:0000259" key="2">
    <source>
        <dbReference type="Pfam" id="PF01636"/>
    </source>
</evidence>
<dbReference type="InterPro" id="IPR002575">
    <property type="entry name" value="Aminoglycoside_PTrfase"/>
</dbReference>
<dbReference type="GO" id="GO:0005737">
    <property type="term" value="C:cytoplasm"/>
    <property type="evidence" value="ECO:0007669"/>
    <property type="project" value="InterPro"/>
</dbReference>
<name>A0A9P5X8E8_9AGAR</name>
<evidence type="ECO:0000313" key="5">
    <source>
        <dbReference type="Proteomes" id="UP000807342"/>
    </source>
</evidence>
<evidence type="ECO:0000313" key="4">
    <source>
        <dbReference type="EMBL" id="KAF9445241.1"/>
    </source>
</evidence>
<dbReference type="Pfam" id="PF01636">
    <property type="entry name" value="APH"/>
    <property type="match status" value="1"/>
</dbReference>
<dbReference type="Pfam" id="PF08718">
    <property type="entry name" value="GLTP"/>
    <property type="match status" value="1"/>
</dbReference>